<evidence type="ECO:0000313" key="1">
    <source>
        <dbReference type="EMBL" id="ASV73458.1"/>
    </source>
</evidence>
<reference evidence="1 2" key="1">
    <citation type="journal article" name="Front. Microbiol.">
        <title>Sugar Metabolism of the First Thermophilic Planctomycete Thermogutta terrifontis: Comparative Genomic and Transcriptomic Approaches.</title>
        <authorList>
            <person name="Elcheninov A.G."/>
            <person name="Menzel P."/>
            <person name="Gudbergsdottir S.R."/>
            <person name="Slesarev A.I."/>
            <person name="Kadnikov V.V."/>
            <person name="Krogh A."/>
            <person name="Bonch-Osmolovskaya E.A."/>
            <person name="Peng X."/>
            <person name="Kublanov I.V."/>
        </authorList>
    </citation>
    <scope>NUCLEOTIDE SEQUENCE [LARGE SCALE GENOMIC DNA]</scope>
    <source>
        <strain evidence="1 2">R1</strain>
    </source>
</reference>
<proteinExistence type="predicted"/>
<dbReference type="KEGG" id="ttf:THTE_0856"/>
<organism evidence="1 2">
    <name type="scientific">Thermogutta terrifontis</name>
    <dbReference type="NCBI Taxonomy" id="1331910"/>
    <lineage>
        <taxon>Bacteria</taxon>
        <taxon>Pseudomonadati</taxon>
        <taxon>Planctomycetota</taxon>
        <taxon>Planctomycetia</taxon>
        <taxon>Pirellulales</taxon>
        <taxon>Thermoguttaceae</taxon>
        <taxon>Thermogutta</taxon>
    </lineage>
</organism>
<name>A0A286RBX7_9BACT</name>
<dbReference type="AlphaFoldDB" id="A0A286RBX7"/>
<accession>A0A286RBX7</accession>
<gene>
    <name evidence="1" type="ORF">THTE_0856</name>
</gene>
<protein>
    <submittedName>
        <fullName evidence="1">Uncharacterized protein</fullName>
    </submittedName>
</protein>
<sequence>MSDVPCEGQFMNGPYGRCVLCSENDIQDIGVGDSSKKLGGTLHSWNMDLTSRF</sequence>
<dbReference type="EMBL" id="CP018477">
    <property type="protein sequence ID" value="ASV73458.1"/>
    <property type="molecule type" value="Genomic_DNA"/>
</dbReference>
<dbReference type="Proteomes" id="UP000215086">
    <property type="component" value="Chromosome"/>
</dbReference>
<keyword evidence="2" id="KW-1185">Reference proteome</keyword>
<evidence type="ECO:0000313" key="2">
    <source>
        <dbReference type="Proteomes" id="UP000215086"/>
    </source>
</evidence>